<proteinExistence type="predicted"/>
<evidence type="ECO:0000313" key="1">
    <source>
        <dbReference type="EMBL" id="DAF44646.1"/>
    </source>
</evidence>
<reference evidence="1" key="1">
    <citation type="journal article" date="2021" name="Proc. Natl. Acad. Sci. U.S.A.">
        <title>A Catalog of Tens of Thousands of Viruses from Human Metagenomes Reveals Hidden Associations with Chronic Diseases.</title>
        <authorList>
            <person name="Tisza M.J."/>
            <person name="Buck C.B."/>
        </authorList>
    </citation>
    <scope>NUCLEOTIDE SEQUENCE</scope>
    <source>
        <strain evidence="1">Ct8Lf7</strain>
    </source>
</reference>
<dbReference type="EMBL" id="BK032511">
    <property type="protein sequence ID" value="DAF44646.1"/>
    <property type="molecule type" value="Genomic_DNA"/>
</dbReference>
<protein>
    <submittedName>
        <fullName evidence="1">Uncharacterized protein</fullName>
    </submittedName>
</protein>
<name>A0A8S5S0X4_9CAUD</name>
<organism evidence="1">
    <name type="scientific">Podoviridae sp. ct8Lf7</name>
    <dbReference type="NCBI Taxonomy" id="2827723"/>
    <lineage>
        <taxon>Viruses</taxon>
        <taxon>Duplodnaviria</taxon>
        <taxon>Heunggongvirae</taxon>
        <taxon>Uroviricota</taxon>
        <taxon>Caudoviricetes</taxon>
    </lineage>
</organism>
<sequence>MDLSVDLNNPRESIPFLKRFYTLMSRGKTASIFLDPELPRIIGANI</sequence>
<accession>A0A8S5S0X4</accession>